<dbReference type="SMART" id="SM00231">
    <property type="entry name" value="FA58C"/>
    <property type="match status" value="2"/>
</dbReference>
<keyword evidence="1" id="KW-0732">Signal</keyword>
<dbReference type="InterPro" id="IPR000421">
    <property type="entry name" value="FA58C"/>
</dbReference>
<feature type="domain" description="F5/8 type C" evidence="2">
    <location>
        <begin position="24"/>
        <end position="177"/>
    </location>
</feature>
<dbReference type="PANTHER" id="PTHR24543">
    <property type="entry name" value="MULTICOPPER OXIDASE-RELATED"/>
    <property type="match status" value="1"/>
</dbReference>
<evidence type="ECO:0000256" key="1">
    <source>
        <dbReference type="SAM" id="SignalP"/>
    </source>
</evidence>
<dbReference type="CDD" id="cd00057">
    <property type="entry name" value="FA58C"/>
    <property type="match status" value="2"/>
</dbReference>
<dbReference type="EMBL" id="NEDP02005138">
    <property type="protein sequence ID" value="OWF43258.1"/>
    <property type="molecule type" value="Genomic_DNA"/>
</dbReference>
<name>A0A210Q3C2_MIZYE</name>
<dbReference type="STRING" id="6573.A0A210Q3C2"/>
<proteinExistence type="predicted"/>
<keyword evidence="4" id="KW-1185">Reference proteome</keyword>
<sequence length="560" mass="63366">MAGRLWQTCLFVYLGIGLVLANVCTNIGPLGMITGNIKDWQITASSTYPKSWDRKCDVKYARVYLPNKYGWCAKYKSSSEWLKIDLGVAARVTGVVIQGRGDGKEWVTTFKVSYSMDDYNEEYVTDQYGNHRVLEGNTDAYSVKHVYLDRPILARYVKFHTVAWHKHPSMRVEVQGCQLCKEYIGLPPYGRITASSSGKQRRKSSCQPEDGTVLSNKGWCARHSSTNEWLQVDVGPPTLITGIITKGRADSKKQHWVTRYKISYSNDTLFWYEYKDPQHTEPRPQNPWLWKTGINSSRPILIPDIYTEDGLLFGGNSDKNTERVHYINSPFVARHIRFHPLEWHGKISMRVGLYGCPHTGGCGDAFMRVNEDTPCVENLAYKKEAWINSKRHYKRHIRNRIVHGHASRAVDGRIDVSLSSCTILDNLYGDNPIWTVDIGKISPISGVVIYTWQDGVPVPAEPAAVESTEGGTPYKDEMMNNLDRLIIYVDDKSKGEDDSSVSGNMCGYVSKINGALFSQKIHVQCVRPQDGRYVLVEAWGASNSWSRLFSAVLCEVMVYA</sequence>
<feature type="domain" description="F5/8 type C" evidence="2">
    <location>
        <begin position="180"/>
        <end position="356"/>
    </location>
</feature>
<dbReference type="Proteomes" id="UP000242188">
    <property type="component" value="Unassembled WGS sequence"/>
</dbReference>
<feature type="chain" id="PRO_5013324226" evidence="1">
    <location>
        <begin position="22"/>
        <end position="560"/>
    </location>
</feature>
<dbReference type="SUPFAM" id="SSF49785">
    <property type="entry name" value="Galactose-binding domain-like"/>
    <property type="match status" value="3"/>
</dbReference>
<evidence type="ECO:0000259" key="2">
    <source>
        <dbReference type="PROSITE" id="PS50022"/>
    </source>
</evidence>
<evidence type="ECO:0000313" key="4">
    <source>
        <dbReference type="Proteomes" id="UP000242188"/>
    </source>
</evidence>
<dbReference type="InterPro" id="IPR008979">
    <property type="entry name" value="Galactose-bd-like_sf"/>
</dbReference>
<accession>A0A210Q3C2</accession>
<dbReference type="Pfam" id="PF00754">
    <property type="entry name" value="F5_F8_type_C"/>
    <property type="match status" value="2"/>
</dbReference>
<dbReference type="PROSITE" id="PS01285">
    <property type="entry name" value="FA58C_1"/>
    <property type="match status" value="2"/>
</dbReference>
<dbReference type="PROSITE" id="PS50022">
    <property type="entry name" value="FA58C_3"/>
    <property type="match status" value="2"/>
</dbReference>
<dbReference type="OrthoDB" id="6262482at2759"/>
<dbReference type="PROSITE" id="PS01286">
    <property type="entry name" value="FA58C_2"/>
    <property type="match status" value="1"/>
</dbReference>
<protein>
    <submittedName>
        <fullName evidence="3">Lactadherin</fullName>
    </submittedName>
</protein>
<organism evidence="3 4">
    <name type="scientific">Mizuhopecten yessoensis</name>
    <name type="common">Japanese scallop</name>
    <name type="synonym">Patinopecten yessoensis</name>
    <dbReference type="NCBI Taxonomy" id="6573"/>
    <lineage>
        <taxon>Eukaryota</taxon>
        <taxon>Metazoa</taxon>
        <taxon>Spiralia</taxon>
        <taxon>Lophotrochozoa</taxon>
        <taxon>Mollusca</taxon>
        <taxon>Bivalvia</taxon>
        <taxon>Autobranchia</taxon>
        <taxon>Pteriomorphia</taxon>
        <taxon>Pectinida</taxon>
        <taxon>Pectinoidea</taxon>
        <taxon>Pectinidae</taxon>
        <taxon>Mizuhopecten</taxon>
    </lineage>
</organism>
<feature type="signal peptide" evidence="1">
    <location>
        <begin position="1"/>
        <end position="21"/>
    </location>
</feature>
<gene>
    <name evidence="3" type="ORF">KP79_PYT18792</name>
</gene>
<reference evidence="3 4" key="1">
    <citation type="journal article" date="2017" name="Nat. Ecol. Evol.">
        <title>Scallop genome provides insights into evolution of bilaterian karyotype and development.</title>
        <authorList>
            <person name="Wang S."/>
            <person name="Zhang J."/>
            <person name="Jiao W."/>
            <person name="Li J."/>
            <person name="Xun X."/>
            <person name="Sun Y."/>
            <person name="Guo X."/>
            <person name="Huan P."/>
            <person name="Dong B."/>
            <person name="Zhang L."/>
            <person name="Hu X."/>
            <person name="Sun X."/>
            <person name="Wang J."/>
            <person name="Zhao C."/>
            <person name="Wang Y."/>
            <person name="Wang D."/>
            <person name="Huang X."/>
            <person name="Wang R."/>
            <person name="Lv J."/>
            <person name="Li Y."/>
            <person name="Zhang Z."/>
            <person name="Liu B."/>
            <person name="Lu W."/>
            <person name="Hui Y."/>
            <person name="Liang J."/>
            <person name="Zhou Z."/>
            <person name="Hou R."/>
            <person name="Li X."/>
            <person name="Liu Y."/>
            <person name="Li H."/>
            <person name="Ning X."/>
            <person name="Lin Y."/>
            <person name="Zhao L."/>
            <person name="Xing Q."/>
            <person name="Dou J."/>
            <person name="Li Y."/>
            <person name="Mao J."/>
            <person name="Guo H."/>
            <person name="Dou H."/>
            <person name="Li T."/>
            <person name="Mu C."/>
            <person name="Jiang W."/>
            <person name="Fu Q."/>
            <person name="Fu X."/>
            <person name="Miao Y."/>
            <person name="Liu J."/>
            <person name="Yu Q."/>
            <person name="Li R."/>
            <person name="Liao H."/>
            <person name="Li X."/>
            <person name="Kong Y."/>
            <person name="Jiang Z."/>
            <person name="Chourrout D."/>
            <person name="Li R."/>
            <person name="Bao Z."/>
        </authorList>
    </citation>
    <scope>NUCLEOTIDE SEQUENCE [LARGE SCALE GENOMIC DNA]</scope>
    <source>
        <strain evidence="3 4">PY_sf001</strain>
    </source>
</reference>
<dbReference type="PANTHER" id="PTHR24543:SF334">
    <property type="entry name" value="F5_8 TYPE C DOMAIN-CONTAINING PROTEIN"/>
    <property type="match status" value="1"/>
</dbReference>
<dbReference type="AlphaFoldDB" id="A0A210Q3C2"/>
<comment type="caution">
    <text evidence="3">The sequence shown here is derived from an EMBL/GenBank/DDBJ whole genome shotgun (WGS) entry which is preliminary data.</text>
</comment>
<evidence type="ECO:0000313" key="3">
    <source>
        <dbReference type="EMBL" id="OWF43258.1"/>
    </source>
</evidence>
<dbReference type="Gene3D" id="2.60.120.260">
    <property type="entry name" value="Galactose-binding domain-like"/>
    <property type="match status" value="3"/>
</dbReference>